<reference evidence="2 3" key="1">
    <citation type="submission" date="2019-12" db="EMBL/GenBank/DDBJ databases">
        <title>Comparative genomics gives insights into the taxonomy of the Azoarcus-Aromatoleum group and reveals separate origins of nif in the plant-associated Azoarcus and non-plant-associated Aromatoleum sub-groups.</title>
        <authorList>
            <person name="Lafos M."/>
            <person name="Maluk M."/>
            <person name="Batista M."/>
            <person name="Junghare M."/>
            <person name="Carmona M."/>
            <person name="Faoro H."/>
            <person name="Cruz L.M."/>
            <person name="Battistoni F."/>
            <person name="De Souza E."/>
            <person name="Pedrosa F."/>
            <person name="Chen W.-M."/>
            <person name="Poole P.S."/>
            <person name="Dixon R.A."/>
            <person name="James E.K."/>
        </authorList>
    </citation>
    <scope>NUCLEOTIDE SEQUENCE [LARGE SCALE GENOMIC DNA]</scope>
    <source>
        <strain evidence="2 3">PbN1</strain>
    </source>
</reference>
<evidence type="ECO:0000313" key="2">
    <source>
        <dbReference type="EMBL" id="NMG14467.1"/>
    </source>
</evidence>
<dbReference type="InterPro" id="IPR050194">
    <property type="entry name" value="Glycosyltransferase_grp1"/>
</dbReference>
<accession>A0ABX1NRY5</accession>
<dbReference type="Gene3D" id="3.40.50.2000">
    <property type="entry name" value="Glycogen Phosphorylase B"/>
    <property type="match status" value="2"/>
</dbReference>
<feature type="domain" description="Glycosyltransferase subfamily 4-like N-terminal" evidence="1">
    <location>
        <begin position="31"/>
        <end position="200"/>
    </location>
</feature>
<dbReference type="EMBL" id="WTVP01000004">
    <property type="protein sequence ID" value="NMG14467.1"/>
    <property type="molecule type" value="Genomic_DNA"/>
</dbReference>
<organism evidence="2 3">
    <name type="scientific">Aromatoleum bremense</name>
    <dbReference type="NCBI Taxonomy" id="76115"/>
    <lineage>
        <taxon>Bacteria</taxon>
        <taxon>Pseudomonadati</taxon>
        <taxon>Pseudomonadota</taxon>
        <taxon>Betaproteobacteria</taxon>
        <taxon>Rhodocyclales</taxon>
        <taxon>Rhodocyclaceae</taxon>
        <taxon>Aromatoleum</taxon>
    </lineage>
</organism>
<evidence type="ECO:0000313" key="3">
    <source>
        <dbReference type="Proteomes" id="UP000633943"/>
    </source>
</evidence>
<gene>
    <name evidence="2" type="ORF">GPA24_02725</name>
</gene>
<dbReference type="InterPro" id="IPR028098">
    <property type="entry name" value="Glyco_trans_4-like_N"/>
</dbReference>
<dbReference type="PANTHER" id="PTHR45947">
    <property type="entry name" value="SULFOQUINOVOSYL TRANSFERASE SQD2"/>
    <property type="match status" value="1"/>
</dbReference>
<sequence length="409" mass="44504">MKAIDFVTEECGQRPSSLRVALVTETWSPEVNGVAMTLGRIVEGLIARGHHVQLVRPRQAVAEHAADSPGLEQVLARGMAIPSYEGLRFGLPAKARLAGMWFRQRPDVVHVATEGPLGWSAVSAAAKLGIPTTSDFHTNFDHYAEHYGVGWMKQPLSAYLKRLHNRTAVTFVPTRAMARDLAERGYRNLDVIARGVDTQRFHPARRDAALRRSWRVGDGGLAVISVGRLAPEKNLPLVLEAFEAIRRGRPDARLVIVGDGPSRRALQENHPEHHFAGIRLGDDLAAHYASADLFLFPSLSETYGNVTLEAMASGLCVVAYDCAAASEVIGDGRDGLLARPGDAAGFVAQSARAARDDALRMRLAANARVRSASLDWERIHDRFADALRQVVDHARAGGRELPPSAAPVR</sequence>
<dbReference type="PANTHER" id="PTHR45947:SF3">
    <property type="entry name" value="SULFOQUINOVOSYL TRANSFERASE SQD2"/>
    <property type="match status" value="1"/>
</dbReference>
<proteinExistence type="predicted"/>
<comment type="caution">
    <text evidence="2">The sequence shown here is derived from an EMBL/GenBank/DDBJ whole genome shotgun (WGS) entry which is preliminary data.</text>
</comment>
<evidence type="ECO:0000259" key="1">
    <source>
        <dbReference type="Pfam" id="PF13439"/>
    </source>
</evidence>
<dbReference type="SUPFAM" id="SSF53756">
    <property type="entry name" value="UDP-Glycosyltransferase/glycogen phosphorylase"/>
    <property type="match status" value="1"/>
</dbReference>
<name>A0ABX1NRY5_9RHOO</name>
<protein>
    <submittedName>
        <fullName evidence="2">Glycosyltransferase</fullName>
    </submittedName>
</protein>
<dbReference type="RefSeq" id="WP_169201251.1">
    <property type="nucleotide sequence ID" value="NZ_CP059467.1"/>
</dbReference>
<dbReference type="Pfam" id="PF13692">
    <property type="entry name" value="Glyco_trans_1_4"/>
    <property type="match status" value="1"/>
</dbReference>
<dbReference type="Proteomes" id="UP000633943">
    <property type="component" value="Unassembled WGS sequence"/>
</dbReference>
<keyword evidence="3" id="KW-1185">Reference proteome</keyword>
<dbReference type="CDD" id="cd03814">
    <property type="entry name" value="GT4-like"/>
    <property type="match status" value="1"/>
</dbReference>
<dbReference type="Pfam" id="PF13439">
    <property type="entry name" value="Glyco_transf_4"/>
    <property type="match status" value="1"/>
</dbReference>